<sequence>MRFCSRISFRESNGLEIRDSRAAENAKCQNDKAEMNDFVHSDLFFEGKSADDWQFR</sequence>
<protein>
    <submittedName>
        <fullName evidence="1">Uncharacterized protein</fullName>
    </submittedName>
</protein>
<name>E6SNX5_BACT6</name>
<proteinExistence type="predicted"/>
<dbReference type="AlphaFoldDB" id="E6SNX5"/>
<dbReference type="KEGG" id="bhl:Bache_0771"/>
<dbReference type="Proteomes" id="UP000008630">
    <property type="component" value="Chromosome"/>
</dbReference>
<dbReference type="HOGENOM" id="CLU_3004708_0_0_10"/>
<dbReference type="EMBL" id="CP002352">
    <property type="protein sequence ID" value="ADV42793.1"/>
    <property type="molecule type" value="Genomic_DNA"/>
</dbReference>
<keyword evidence="2" id="KW-1185">Reference proteome</keyword>
<organism evidence="1 2">
    <name type="scientific">Bacteroides helcogenes (strain ATCC 35417 / DSM 20613 / JCM 6297 / CCUG 15421 / P 36-108)</name>
    <dbReference type="NCBI Taxonomy" id="693979"/>
    <lineage>
        <taxon>Bacteria</taxon>
        <taxon>Pseudomonadati</taxon>
        <taxon>Bacteroidota</taxon>
        <taxon>Bacteroidia</taxon>
        <taxon>Bacteroidales</taxon>
        <taxon>Bacteroidaceae</taxon>
        <taxon>Bacteroides</taxon>
    </lineage>
</organism>
<gene>
    <name evidence="1" type="ordered locus">Bache_0771</name>
</gene>
<evidence type="ECO:0000313" key="2">
    <source>
        <dbReference type="Proteomes" id="UP000008630"/>
    </source>
</evidence>
<evidence type="ECO:0000313" key="1">
    <source>
        <dbReference type="EMBL" id="ADV42793.1"/>
    </source>
</evidence>
<reference evidence="1 2" key="2">
    <citation type="journal article" date="2011" name="Stand. Genomic Sci.">
        <title>Complete genome sequence of Bacteroides helcogenes type strain (P 36-108).</title>
        <authorList>
            <person name="Pati A."/>
            <person name="Gronow S."/>
            <person name="Zeytun A."/>
            <person name="Lapidus A."/>
            <person name="Nolan M."/>
            <person name="Hammon N."/>
            <person name="Deshpande S."/>
            <person name="Cheng J.F."/>
            <person name="Tapia R."/>
            <person name="Han C."/>
            <person name="Goodwin L."/>
            <person name="Pitluck S."/>
            <person name="Liolios K."/>
            <person name="Pagani I."/>
            <person name="Ivanova N."/>
            <person name="Mavromatis K."/>
            <person name="Chen A."/>
            <person name="Palaniappan K."/>
            <person name="Land M."/>
            <person name="Hauser L."/>
            <person name="Chang Y.J."/>
            <person name="Jeffries C.D."/>
            <person name="Detter J.C."/>
            <person name="Brambilla E."/>
            <person name="Rohde M."/>
            <person name="Goker M."/>
            <person name="Woyke T."/>
            <person name="Bristow J."/>
            <person name="Eisen J.A."/>
            <person name="Markowitz V."/>
            <person name="Hugenholtz P."/>
            <person name="Kyrpides N.C."/>
            <person name="Klenk H.P."/>
            <person name="Lucas S."/>
        </authorList>
    </citation>
    <scope>NUCLEOTIDE SEQUENCE [LARGE SCALE GENOMIC DNA]</scope>
    <source>
        <strain evidence="2">ATCC 35417 / DSM 20613 / JCM 6297 / CCUG 15421 / P 36-108</strain>
    </source>
</reference>
<accession>E6SNX5</accession>
<reference key="1">
    <citation type="submission" date="2010-11" db="EMBL/GenBank/DDBJ databases">
        <title>The complete genome of Bacteroides helcogenes P 36-108.</title>
        <authorList>
            <consortium name="US DOE Joint Genome Institute (JGI-PGF)"/>
            <person name="Lucas S."/>
            <person name="Copeland A."/>
            <person name="Lapidus A."/>
            <person name="Bruce D."/>
            <person name="Goodwin L."/>
            <person name="Pitluck S."/>
            <person name="Kyrpides N."/>
            <person name="Mavromatis K."/>
            <person name="Ivanova N."/>
            <person name="Zeytun A."/>
            <person name="Brettin T."/>
            <person name="Detter J.C."/>
            <person name="Tapia R."/>
            <person name="Han C."/>
            <person name="Land M."/>
            <person name="Hauser L."/>
            <person name="Markowitz V."/>
            <person name="Cheng J.-F."/>
            <person name="Hugenholtz P."/>
            <person name="Woyke T."/>
            <person name="Wu D."/>
            <person name="Gronow S."/>
            <person name="Wellnitz S."/>
            <person name="Brambilla E."/>
            <person name="Klenk H.-P."/>
            <person name="Eisen J.A."/>
        </authorList>
    </citation>
    <scope>NUCLEOTIDE SEQUENCE</scope>
    <source>
        <strain>P 36-108</strain>
    </source>
</reference>